<dbReference type="InterPro" id="IPR016204">
    <property type="entry name" value="HDH"/>
</dbReference>
<dbReference type="NCBIfam" id="NF004976">
    <property type="entry name" value="PRK06349.1"/>
    <property type="match status" value="1"/>
</dbReference>
<comment type="pathway">
    <text evidence="1 13">Amino-acid biosynthesis; L-threonine biosynthesis; L-threonine from L-aspartate: step 3/5.</text>
</comment>
<feature type="binding site" evidence="12">
    <location>
        <position position="131"/>
    </location>
    <ligand>
        <name>NADPH</name>
        <dbReference type="ChEBI" id="CHEBI:57783"/>
    </ligand>
</feature>
<dbReference type="OrthoDB" id="9808167at2"/>
<evidence type="ECO:0000313" key="18">
    <source>
        <dbReference type="Proteomes" id="UP000075260"/>
    </source>
</evidence>
<dbReference type="FunFam" id="3.30.360.10:FF:000005">
    <property type="entry name" value="Homoserine dehydrogenase"/>
    <property type="match status" value="1"/>
</dbReference>
<dbReference type="PANTHER" id="PTHR43331">
    <property type="entry name" value="HOMOSERINE DEHYDROGENASE"/>
    <property type="match status" value="1"/>
</dbReference>
<feature type="binding site" evidence="12">
    <location>
        <position position="216"/>
    </location>
    <ligand>
        <name>L-homoserine</name>
        <dbReference type="ChEBI" id="CHEBI:57476"/>
    </ligand>
</feature>
<evidence type="ECO:0000256" key="4">
    <source>
        <dbReference type="ARBA" id="ARBA00013213"/>
    </source>
</evidence>
<dbReference type="Gene3D" id="3.30.70.260">
    <property type="match status" value="1"/>
</dbReference>
<dbReference type="InterPro" id="IPR001342">
    <property type="entry name" value="HDH_cat"/>
</dbReference>
<keyword evidence="10 13" id="KW-0486">Methionine biosynthesis</keyword>
<evidence type="ECO:0000259" key="16">
    <source>
        <dbReference type="PROSITE" id="PS51671"/>
    </source>
</evidence>
<evidence type="ECO:0000256" key="9">
    <source>
        <dbReference type="ARBA" id="ARBA00023002"/>
    </source>
</evidence>
<dbReference type="SUPFAM" id="SSF55021">
    <property type="entry name" value="ACT-like"/>
    <property type="match status" value="1"/>
</dbReference>
<evidence type="ECO:0000256" key="7">
    <source>
        <dbReference type="ARBA" id="ARBA00022697"/>
    </source>
</evidence>
<reference evidence="17 18" key="1">
    <citation type="submission" date="2014-02" db="EMBL/GenBank/DDBJ databases">
        <title>The small core and large imbalanced accessory genome model reveals a collaborative survival strategy of Sorangium cellulosum strains in nature.</title>
        <authorList>
            <person name="Han K."/>
            <person name="Peng R."/>
            <person name="Blom J."/>
            <person name="Li Y.-Z."/>
        </authorList>
    </citation>
    <scope>NUCLEOTIDE SEQUENCE [LARGE SCALE GENOMIC DNA]</scope>
    <source>
        <strain evidence="17 18">So0008-312</strain>
    </source>
</reference>
<dbReference type="Pfam" id="PF03447">
    <property type="entry name" value="NAD_binding_3"/>
    <property type="match status" value="1"/>
</dbReference>
<evidence type="ECO:0000256" key="14">
    <source>
        <dbReference type="RuleBase" id="RU004171"/>
    </source>
</evidence>
<dbReference type="InterPro" id="IPR036291">
    <property type="entry name" value="NAD(P)-bd_dom_sf"/>
</dbReference>
<dbReference type="PANTHER" id="PTHR43331:SF1">
    <property type="entry name" value="HOMOSERINE DEHYDROGENASE"/>
    <property type="match status" value="1"/>
</dbReference>
<evidence type="ECO:0000256" key="3">
    <source>
        <dbReference type="ARBA" id="ARBA00006753"/>
    </source>
</evidence>
<dbReference type="PIRSF" id="PIRSF000098">
    <property type="entry name" value="Homoser_dehydrog"/>
    <property type="match status" value="1"/>
</dbReference>
<evidence type="ECO:0000256" key="2">
    <source>
        <dbReference type="ARBA" id="ARBA00005062"/>
    </source>
</evidence>
<dbReference type="AlphaFoldDB" id="A0A150QQ32"/>
<dbReference type="PROSITE" id="PS01042">
    <property type="entry name" value="HOMOSER_DHGENASE"/>
    <property type="match status" value="1"/>
</dbReference>
<evidence type="ECO:0000256" key="8">
    <source>
        <dbReference type="ARBA" id="ARBA00022857"/>
    </source>
</evidence>
<proteinExistence type="inferred from homology"/>
<dbReference type="InterPro" id="IPR045865">
    <property type="entry name" value="ACT-like_dom_sf"/>
</dbReference>
<comment type="catalytic activity">
    <reaction evidence="13">
        <text>L-homoserine + NADP(+) = L-aspartate 4-semialdehyde + NADPH + H(+)</text>
        <dbReference type="Rhea" id="RHEA:15761"/>
        <dbReference type="ChEBI" id="CHEBI:15378"/>
        <dbReference type="ChEBI" id="CHEBI:57476"/>
        <dbReference type="ChEBI" id="CHEBI:57783"/>
        <dbReference type="ChEBI" id="CHEBI:58349"/>
        <dbReference type="ChEBI" id="CHEBI:537519"/>
        <dbReference type="EC" id="1.1.1.3"/>
    </reaction>
</comment>
<keyword evidence="6 13" id="KW-0028">Amino-acid biosynthesis</keyword>
<dbReference type="EC" id="1.1.1.3" evidence="4 13"/>
<evidence type="ECO:0000256" key="13">
    <source>
        <dbReference type="RuleBase" id="RU000579"/>
    </source>
</evidence>
<dbReference type="GO" id="GO:0050661">
    <property type="term" value="F:NADP binding"/>
    <property type="evidence" value="ECO:0007669"/>
    <property type="project" value="InterPro"/>
</dbReference>
<comment type="similarity">
    <text evidence="3 14">Belongs to the homoserine dehydrogenase family.</text>
</comment>
<dbReference type="Gene3D" id="3.30.360.10">
    <property type="entry name" value="Dihydrodipicolinate Reductase, domain 2"/>
    <property type="match status" value="1"/>
</dbReference>
<protein>
    <recommendedName>
        <fullName evidence="5 13">Homoserine dehydrogenase</fullName>
        <ecNumber evidence="4 13">1.1.1.3</ecNumber>
    </recommendedName>
</protein>
<evidence type="ECO:0000256" key="10">
    <source>
        <dbReference type="ARBA" id="ARBA00023167"/>
    </source>
</evidence>
<organism evidence="17 18">
    <name type="scientific">Sorangium cellulosum</name>
    <name type="common">Polyangium cellulosum</name>
    <dbReference type="NCBI Taxonomy" id="56"/>
    <lineage>
        <taxon>Bacteria</taxon>
        <taxon>Pseudomonadati</taxon>
        <taxon>Myxococcota</taxon>
        <taxon>Polyangia</taxon>
        <taxon>Polyangiales</taxon>
        <taxon>Polyangiaceae</taxon>
        <taxon>Sorangium</taxon>
    </lineage>
</organism>
<feature type="region of interest" description="Disordered" evidence="15">
    <location>
        <begin position="1"/>
        <end position="21"/>
    </location>
</feature>
<dbReference type="GO" id="GO:0009086">
    <property type="term" value="P:methionine biosynthetic process"/>
    <property type="evidence" value="ECO:0007669"/>
    <property type="project" value="UniProtKB-KW"/>
</dbReference>
<dbReference type="Proteomes" id="UP000075260">
    <property type="component" value="Unassembled WGS sequence"/>
</dbReference>
<dbReference type="EMBL" id="JEMA01000431">
    <property type="protein sequence ID" value="KYF70054.1"/>
    <property type="molecule type" value="Genomic_DNA"/>
</dbReference>
<evidence type="ECO:0000256" key="12">
    <source>
        <dbReference type="PIRSR" id="PIRSR000098-2"/>
    </source>
</evidence>
<dbReference type="InterPro" id="IPR002912">
    <property type="entry name" value="ACT_dom"/>
</dbReference>
<feature type="active site" description="Proton donor" evidence="11">
    <location>
        <position position="232"/>
    </location>
</feature>
<dbReference type="PROSITE" id="PS51671">
    <property type="entry name" value="ACT"/>
    <property type="match status" value="1"/>
</dbReference>
<dbReference type="InterPro" id="IPR019811">
    <property type="entry name" value="HDH_CS"/>
</dbReference>
<evidence type="ECO:0000256" key="15">
    <source>
        <dbReference type="SAM" id="MobiDB-lite"/>
    </source>
</evidence>
<comment type="pathway">
    <text evidence="2 13">Amino-acid biosynthesis; L-methionine biosynthesis via de novo pathway; L-homoserine from L-aspartate: step 3/3.</text>
</comment>
<dbReference type="GO" id="GO:0009088">
    <property type="term" value="P:threonine biosynthetic process"/>
    <property type="evidence" value="ECO:0007669"/>
    <property type="project" value="UniProtKB-UniPathway"/>
</dbReference>
<evidence type="ECO:0000256" key="5">
    <source>
        <dbReference type="ARBA" id="ARBA00013376"/>
    </source>
</evidence>
<dbReference type="UniPathway" id="UPA00050">
    <property type="reaction ID" value="UER00063"/>
</dbReference>
<dbReference type="SUPFAM" id="SSF51735">
    <property type="entry name" value="NAD(P)-binding Rossmann-fold domains"/>
    <property type="match status" value="1"/>
</dbReference>
<dbReference type="Gene3D" id="3.40.50.720">
    <property type="entry name" value="NAD(P)-binding Rossmann-like Domain"/>
    <property type="match status" value="1"/>
</dbReference>
<dbReference type="Pfam" id="PF01842">
    <property type="entry name" value="ACT"/>
    <property type="match status" value="1"/>
</dbReference>
<feature type="binding site" evidence="12">
    <location>
        <begin position="35"/>
        <end position="42"/>
    </location>
    <ligand>
        <name>NADP(+)</name>
        <dbReference type="ChEBI" id="CHEBI:58349"/>
    </ligand>
</feature>
<dbReference type="SUPFAM" id="SSF55347">
    <property type="entry name" value="Glyceraldehyde-3-phosphate dehydrogenase-like, C-terminal domain"/>
    <property type="match status" value="1"/>
</dbReference>
<name>A0A150QQ32_SORCE</name>
<comment type="caution">
    <text evidence="17">The sequence shown here is derived from an EMBL/GenBank/DDBJ whole genome shotgun (WGS) entry which is preliminary data.</text>
</comment>
<keyword evidence="8 12" id="KW-0521">NADP</keyword>
<dbReference type="CDD" id="cd04881">
    <property type="entry name" value="ACT_HSDH-Hom"/>
    <property type="match status" value="1"/>
</dbReference>
<accession>A0A150QQ32</accession>
<dbReference type="Pfam" id="PF00742">
    <property type="entry name" value="Homoserine_dh"/>
    <property type="match status" value="1"/>
</dbReference>
<evidence type="ECO:0000256" key="1">
    <source>
        <dbReference type="ARBA" id="ARBA00005056"/>
    </source>
</evidence>
<dbReference type="UniPathway" id="UPA00051">
    <property type="reaction ID" value="UER00465"/>
</dbReference>
<evidence type="ECO:0000313" key="17">
    <source>
        <dbReference type="EMBL" id="KYF70054.1"/>
    </source>
</evidence>
<keyword evidence="9 13" id="KW-0560">Oxidoreductase</keyword>
<keyword evidence="7 13" id="KW-0791">Threonine biosynthesis</keyword>
<dbReference type="GO" id="GO:0004412">
    <property type="term" value="F:homoserine dehydrogenase activity"/>
    <property type="evidence" value="ECO:0007669"/>
    <property type="project" value="UniProtKB-EC"/>
</dbReference>
<sequence length="471" mass="49657">MKTEGGPPLNLNPEPHAASDRRRLRGGAPIQIGLLGCGTVGGGVLRLLAENSGYLAERAGVPLVVKRVVVRDLEKERVSALDRGLLTTSAEEVVDDPTIDLVVEVMGGETPARALIERAIDRGKGVVTANKLLLAAHGPALIARAAARQVDLAFEGAVGGGIPIIRTLRDAFASDWVERVTAIVNGTCNYILTRMRDTGASFEAALREAQDLGYAEKPDPSLDVDGHDAAHKLIVLAMLAFGAQVDSGAVHTSGIRTIEEADHRYADRFGYTIKHLAIGRDLGDSIELRVHPTLIPKQSVLANVSGVLNAVLLEGRAVGPSLVYGRGAGDLPTAVSVVSDVLDVARSIASGVAGMQGRGMSIKPRRVRPLSEIVSRYYLRFAVEDRPGVMGRLAGALGDAGVSIEQIVQQGPTKASQGAAPAGGAAAREPAVDVVLITHDAQEGLVRSALDAIAREEFLREPPHLFRIEEP</sequence>
<dbReference type="InterPro" id="IPR005106">
    <property type="entry name" value="Asp/hSer_DH_NAD-bd"/>
</dbReference>
<feature type="domain" description="ACT" evidence="16">
    <location>
        <begin position="378"/>
        <end position="471"/>
    </location>
</feature>
<evidence type="ECO:0000256" key="6">
    <source>
        <dbReference type="ARBA" id="ARBA00022605"/>
    </source>
</evidence>
<gene>
    <name evidence="17" type="ORF">BE15_10340</name>
</gene>
<evidence type="ECO:0000256" key="11">
    <source>
        <dbReference type="PIRSR" id="PIRSR000098-1"/>
    </source>
</evidence>